<dbReference type="PROSITE" id="PS50075">
    <property type="entry name" value="CARRIER"/>
    <property type="match status" value="2"/>
</dbReference>
<dbReference type="PROSITE" id="PS52004">
    <property type="entry name" value="KS3_2"/>
    <property type="match status" value="1"/>
</dbReference>
<dbReference type="SUPFAM" id="SSF53901">
    <property type="entry name" value="Thiolase-like"/>
    <property type="match status" value="1"/>
</dbReference>
<dbReference type="Pfam" id="PF02801">
    <property type="entry name" value="Ketoacyl-synt_C"/>
    <property type="match status" value="1"/>
</dbReference>
<keyword evidence="4" id="KW-0808">Transferase</keyword>
<dbReference type="InterPro" id="IPR014030">
    <property type="entry name" value="Ketoacyl_synth_N"/>
</dbReference>
<dbReference type="Gene3D" id="3.20.20.70">
    <property type="entry name" value="Aldolase class I"/>
    <property type="match status" value="2"/>
</dbReference>
<dbReference type="PANTHER" id="PTHR43074">
    <property type="entry name" value="OMEGA-3 POLYUNSATURATED FATTY ACID SYNTHASE PFAB-RELATED"/>
    <property type="match status" value="1"/>
</dbReference>
<dbReference type="InterPro" id="IPR052568">
    <property type="entry name" value="PKS-FAS_Synthase"/>
</dbReference>
<feature type="non-terminal residue" evidence="7">
    <location>
        <position position="1926"/>
    </location>
</feature>
<dbReference type="InterPro" id="IPR014031">
    <property type="entry name" value="Ketoacyl_synth_C"/>
</dbReference>
<dbReference type="SMART" id="SM00827">
    <property type="entry name" value="PKS_AT"/>
    <property type="match status" value="1"/>
</dbReference>
<dbReference type="SMART" id="SM00825">
    <property type="entry name" value="PKS_KS"/>
    <property type="match status" value="1"/>
</dbReference>
<keyword evidence="8" id="KW-1185">Reference proteome</keyword>
<dbReference type="SUPFAM" id="SSF51412">
    <property type="entry name" value="Inosine monophosphate dehydrogenase (IMPDH)"/>
    <property type="match status" value="2"/>
</dbReference>
<dbReference type="SUPFAM" id="SSF55048">
    <property type="entry name" value="Probable ACP-binding domain of malonyl-CoA ACP transacylase"/>
    <property type="match status" value="1"/>
</dbReference>
<dbReference type="GO" id="GO:0006633">
    <property type="term" value="P:fatty acid biosynthetic process"/>
    <property type="evidence" value="ECO:0007669"/>
    <property type="project" value="UniProtKB-UniPathway"/>
</dbReference>
<dbReference type="InterPro" id="IPR018201">
    <property type="entry name" value="Ketoacyl_synth_AS"/>
</dbReference>
<dbReference type="SUPFAM" id="SSF52151">
    <property type="entry name" value="FabD/lysophospholipase-like"/>
    <property type="match status" value="1"/>
</dbReference>
<dbReference type="Pfam" id="PF00698">
    <property type="entry name" value="Acyl_transf_1"/>
    <property type="match status" value="1"/>
</dbReference>
<dbReference type="GO" id="GO:0004315">
    <property type="term" value="F:3-oxoacyl-[acyl-carrier-protein] synthase activity"/>
    <property type="evidence" value="ECO:0007669"/>
    <property type="project" value="InterPro"/>
</dbReference>
<dbReference type="OrthoDB" id="9778690at2"/>
<evidence type="ECO:0000256" key="1">
    <source>
        <dbReference type="ARBA" id="ARBA00005194"/>
    </source>
</evidence>
<evidence type="ECO:0000256" key="3">
    <source>
        <dbReference type="ARBA" id="ARBA00022553"/>
    </source>
</evidence>
<evidence type="ECO:0000256" key="2">
    <source>
        <dbReference type="ARBA" id="ARBA00022450"/>
    </source>
</evidence>
<dbReference type="CDD" id="cd00833">
    <property type="entry name" value="PKS"/>
    <property type="match status" value="1"/>
</dbReference>
<dbReference type="UniPathway" id="UPA00094"/>
<dbReference type="InterPro" id="IPR001227">
    <property type="entry name" value="Ac_transferase_dom_sf"/>
</dbReference>
<dbReference type="InterPro" id="IPR036736">
    <property type="entry name" value="ACP-like_sf"/>
</dbReference>
<dbReference type="InterPro" id="IPR016035">
    <property type="entry name" value="Acyl_Trfase/lysoPLipase"/>
</dbReference>
<dbReference type="Gene3D" id="3.40.366.10">
    <property type="entry name" value="Malonyl-Coenzyme A Acyl Carrier Protein, domain 2"/>
    <property type="match status" value="1"/>
</dbReference>
<keyword evidence="3" id="KW-0597">Phosphoprotein</keyword>
<dbReference type="Proteomes" id="UP000199233">
    <property type="component" value="Unassembled WGS sequence"/>
</dbReference>
<accession>A0A1H9H2U4</accession>
<dbReference type="InterPro" id="IPR016036">
    <property type="entry name" value="Malonyl_transacylase_ACP-bd"/>
</dbReference>
<dbReference type="InterPro" id="IPR014043">
    <property type="entry name" value="Acyl_transferase_dom"/>
</dbReference>
<dbReference type="InterPro" id="IPR009081">
    <property type="entry name" value="PP-bd_ACP"/>
</dbReference>
<dbReference type="InterPro" id="IPR020841">
    <property type="entry name" value="PKS_Beta-ketoAc_synthase_dom"/>
</dbReference>
<dbReference type="Gene3D" id="3.40.47.10">
    <property type="match status" value="1"/>
</dbReference>
<dbReference type="PANTHER" id="PTHR43074:SF1">
    <property type="entry name" value="BETA-KETOACYL SYNTHASE FAMILY PROTEIN-RELATED"/>
    <property type="match status" value="1"/>
</dbReference>
<dbReference type="InterPro" id="IPR013785">
    <property type="entry name" value="Aldolase_TIM"/>
</dbReference>
<dbReference type="EMBL" id="FOFS01000008">
    <property type="protein sequence ID" value="SEQ56694.1"/>
    <property type="molecule type" value="Genomic_DNA"/>
</dbReference>
<dbReference type="PROSITE" id="PS00606">
    <property type="entry name" value="KS3_1"/>
    <property type="match status" value="1"/>
</dbReference>
<dbReference type="Pfam" id="PF00550">
    <property type="entry name" value="PP-binding"/>
    <property type="match status" value="2"/>
</dbReference>
<organism evidence="7 8">
    <name type="scientific">Solimonas aquatica</name>
    <dbReference type="NCBI Taxonomy" id="489703"/>
    <lineage>
        <taxon>Bacteria</taxon>
        <taxon>Pseudomonadati</taxon>
        <taxon>Pseudomonadota</taxon>
        <taxon>Gammaproteobacteria</taxon>
        <taxon>Nevskiales</taxon>
        <taxon>Nevskiaceae</taxon>
        <taxon>Solimonas</taxon>
    </lineage>
</organism>
<dbReference type="RefSeq" id="WP_143068922.1">
    <property type="nucleotide sequence ID" value="NZ_FOFS01000008.1"/>
</dbReference>
<dbReference type="SUPFAM" id="SSF47336">
    <property type="entry name" value="ACP-like"/>
    <property type="match status" value="2"/>
</dbReference>
<evidence type="ECO:0000313" key="8">
    <source>
        <dbReference type="Proteomes" id="UP000199233"/>
    </source>
</evidence>
<keyword evidence="2" id="KW-0596">Phosphopantetheine</keyword>
<evidence type="ECO:0000259" key="5">
    <source>
        <dbReference type="PROSITE" id="PS50075"/>
    </source>
</evidence>
<evidence type="ECO:0000313" key="7">
    <source>
        <dbReference type="EMBL" id="SEQ56694.1"/>
    </source>
</evidence>
<feature type="domain" description="Carrier" evidence="5">
    <location>
        <begin position="1772"/>
        <end position="1853"/>
    </location>
</feature>
<evidence type="ECO:0000259" key="6">
    <source>
        <dbReference type="PROSITE" id="PS52004"/>
    </source>
</evidence>
<dbReference type="STRING" id="489703.SAMN04488038_1081"/>
<dbReference type="Pfam" id="PF00109">
    <property type="entry name" value="ketoacyl-synt"/>
    <property type="match status" value="1"/>
</dbReference>
<feature type="domain" description="Ketosynthase family 3 (KS3)" evidence="6">
    <location>
        <begin position="684"/>
        <end position="1127"/>
    </location>
</feature>
<name>A0A1H9H2U4_9GAMM</name>
<comment type="pathway">
    <text evidence="1">Lipid metabolism; fatty acid biosynthesis.</text>
</comment>
<feature type="domain" description="Carrier" evidence="5">
    <location>
        <begin position="1877"/>
        <end position="1926"/>
    </location>
</feature>
<dbReference type="InterPro" id="IPR016039">
    <property type="entry name" value="Thiolase-like"/>
</dbReference>
<dbReference type="Gene3D" id="1.10.1200.10">
    <property type="entry name" value="ACP-like"/>
    <property type="match status" value="2"/>
</dbReference>
<gene>
    <name evidence="7" type="ORF">SAMN04488038_1081</name>
</gene>
<sequence length="1926" mass="202190">MSTSSFEIFGLTPTGLASPALASAVARAGGTGLLNLEFCRDEAQARAQFQSLLQSPRGGIGLRLTATQAELAASLVKTAGARSLTLILCGPVARLANLAKSIGAREQDRLLAEVNDVEGVKKLQNRFQGLVVHGHESGGWVGEYTSYILLQKLCGLTSLPLYVQGGVGVYSAAACRAAGAAGVVLDDQLLLLAESPLSPAQQNELSRLNGAETRLYGELVDRACRVYARPASQALKAAEELNRQVEGGLLKLDDWQARTAELIGWSADGSLLAPLGQGIGLAAGLRERYPSVAKLMQAIRRAVSQQIEQAARLRPLDENSPLAASHGTRYPLAQGPMTRVSDSPEFAVEVAKGGALPFLALALMRGDQVRQMLEKTRELAGDKPWGVGLLGFIPQALREEQCAEIWKCPPPYALIAGGRPDQAAEFEKRGIKTYIHAPAPALLKLYLEQGARRFVFEGRECGGHIGPLSSFTLWEEMIEVLLNHVKPGEEKDVHVLFAGGVHDARSAAMVAAMTAPLAARGMKVGALMGTIYLFTDEIVGTGAIVEGFQQQALLCKRTKNLETGPGHATRCAATQFADDFFAQRRELIRKGTSAEEIRDVLEDLNLGRLRIASKGVNRDESGKIVQIAPEQQLADGMYMIGQVATLRETTMSVAQLHADVSCGAQALLNTLAQPQAEAPRSEKPADIAIVGIGVVLPKADAAYEYWNNVLNKVSVIRETPEWRWDWKLFFDENRKAQDKVYSRWGGFLDEIQFDPTRFGIPPKSMKSIDPMQLLALEAASRALDDAGYAKGGFDRETASVILGASGGAGELGLQYGLRAELPRFVENISDEVWDRLPEWTEESFAGVLPNVAAGRIANRLDFGGLNLTIDAACASSLAAISMAVTELESGRSSLVLAGGYDTTQTAYGFTTFAKTQALSPSGRAKTFDENADGITISEGVVIMVMKRLADAERDGDRIYAVVKATAGSSDGKALGLTAPRSEGQVRALNRAYAKAGFSPATLGLVEAHGTGTAVGDRAEAQTITRALRAEQAAPHSVAIGSVKTILGHTKAAAGVAGLAKVALALHHRTLPAHVGVEKPIDTLADPGSPAYLLKEPRPWLANPRHPRRGGASAFGFGGTNFHAVLEEYAPSAGSPGSSQWPQELFLLRAASREALMQDIEALRARLNEGTQLQPAPLAYTLARQAQSRSGGVALAVVASDLAALSRDLNGVLAHLRADRPLPPSARLNVALPAVAPALAFLFPGQGSQHLNMGREAALYHDELREALELADRQLADTLGQPLSNLMLPPAAFDEAGEAAQTRALTDTRVAQPAIGTLSMGYLHLARRLGLQASAAAGHSYGEYSALYAAGVIDAQDFLTLSAVRGRAMGEASAKSSEAGGMAAIAARREQVTAQIAAFSGVSVANHNAPEQCVISGPRSQVEAAVEKLSAAGIRTVMLPVSGAFHTPMVASAQPPLSAAIHAARFAPARFPVYSNQTAQPYPAQPGEIQKLLDAHMLSSVEFVAEVEAMYAAGSRVFLELGPKGVCANMAKQILAGKGDALSVSLDGNGGGLRGLLLGLADLYVAGVSWQPSALFAQRELSAYSEAQLAELSKPKAVPKHMWLLSGGCARAIDDPLIRTGKKPALTQATAEAARREQLARLSASLPRPSAPPAPAAAPAPAIAPPAAVAAPVAATPSVSAALGSEALIAYQQTMRQFLSLQERALQQFFGSTPASSLPAMPVAPAAVAAVAPPAAAPQISIAPPAAPVLASAPVAAPAVIAAPAPAAVAAAPVAVDYQSLLTGIVAERTGYPTEMLSLDADLEADLGIDSIKRVEIIGAFQKVLPAEIAAQMQAGMERYTKAKSLSAILAQIQAIAPAASAPAAVTPAPVVAAAPAAVAVDYQSLLTGIVAERTGYPTEMLSLDADLEADLGIDSIKRVEIIGAFQ</sequence>
<proteinExistence type="predicted"/>
<protein>
    <submittedName>
        <fullName evidence="7">Polyketide-type polyunsaturated fatty acid synthase PfaA</fullName>
    </submittedName>
</protein>
<evidence type="ECO:0000256" key="4">
    <source>
        <dbReference type="ARBA" id="ARBA00022679"/>
    </source>
</evidence>
<reference evidence="7 8" key="1">
    <citation type="submission" date="2016-10" db="EMBL/GenBank/DDBJ databases">
        <authorList>
            <person name="de Groot N.N."/>
        </authorList>
    </citation>
    <scope>NUCLEOTIDE SEQUENCE [LARGE SCALE GENOMIC DNA]</scope>
    <source>
        <strain evidence="7 8">DSM 25927</strain>
    </source>
</reference>